<protein>
    <submittedName>
        <fullName evidence="2">Uncharacterized protein</fullName>
    </submittedName>
</protein>
<comment type="caution">
    <text evidence="2">The sequence shown here is derived from an EMBL/GenBank/DDBJ whole genome shotgun (WGS) entry which is preliminary data.</text>
</comment>
<sequence length="158" mass="16703">MWMLCVSTTREEASVTVAPLFLCQMPMAVAALCTMAFPDGARSQAASRLSPGASMTQAAPQVWLNLTPGAAMLNLNDPHTRDRIARDCASGRPTSPDDCAQLEALRRYEASQQPGAPDRGGVAPPPGLRWPTDTGFPPAGGRPDAMPFPCAPANPCQR</sequence>
<dbReference type="Proteomes" id="UP000706525">
    <property type="component" value="Unassembled WGS sequence"/>
</dbReference>
<evidence type="ECO:0000256" key="1">
    <source>
        <dbReference type="SAM" id="MobiDB-lite"/>
    </source>
</evidence>
<reference evidence="2 3" key="1">
    <citation type="submission" date="2021-08" db="EMBL/GenBank/DDBJ databases">
        <authorList>
            <person name="Peeters C."/>
        </authorList>
    </citation>
    <scope>NUCLEOTIDE SEQUENCE [LARGE SCALE GENOMIC DNA]</scope>
    <source>
        <strain evidence="2 3">LMG 32289</strain>
    </source>
</reference>
<keyword evidence="3" id="KW-1185">Reference proteome</keyword>
<accession>A0ABM8Y1K2</accession>
<dbReference type="EMBL" id="CAJZAG010000019">
    <property type="protein sequence ID" value="CAG9186529.1"/>
    <property type="molecule type" value="Genomic_DNA"/>
</dbReference>
<gene>
    <name evidence="2" type="ORF">LMG32289_06484</name>
</gene>
<organism evidence="2 3">
    <name type="scientific">Cupriavidus pampae</name>
    <dbReference type="NCBI Taxonomy" id="659251"/>
    <lineage>
        <taxon>Bacteria</taxon>
        <taxon>Pseudomonadati</taxon>
        <taxon>Pseudomonadota</taxon>
        <taxon>Betaproteobacteria</taxon>
        <taxon>Burkholderiales</taxon>
        <taxon>Burkholderiaceae</taxon>
        <taxon>Cupriavidus</taxon>
    </lineage>
</organism>
<evidence type="ECO:0000313" key="2">
    <source>
        <dbReference type="EMBL" id="CAG9186529.1"/>
    </source>
</evidence>
<evidence type="ECO:0000313" key="3">
    <source>
        <dbReference type="Proteomes" id="UP000706525"/>
    </source>
</evidence>
<name>A0ABM8Y1K2_9BURK</name>
<feature type="region of interest" description="Disordered" evidence="1">
    <location>
        <begin position="108"/>
        <end position="158"/>
    </location>
</feature>
<proteinExistence type="predicted"/>